<accession>A0AAI8BDI8</accession>
<dbReference type="RefSeq" id="WP_010107822.1">
    <property type="nucleotide sequence ID" value="NZ_CP008727.1"/>
</dbReference>
<proteinExistence type="predicted"/>
<evidence type="ECO:0000313" key="2">
    <source>
        <dbReference type="Proteomes" id="UP000029424"/>
    </source>
</evidence>
<protein>
    <submittedName>
        <fullName evidence="1">Uncharacterized protein</fullName>
    </submittedName>
</protein>
<name>A0AAI8BDI8_9BURK</name>
<dbReference type="AlphaFoldDB" id="A0AAI8BDI8"/>
<sequence length="64" mass="7260">MTEPIITDKQYQIHRHSAVTEDRPFVTAMKNAAERAYSAAMQENRKPVMVEVVVYVAPQNQAAQ</sequence>
<dbReference type="Proteomes" id="UP000029424">
    <property type="component" value="Chromosome 2"/>
</dbReference>
<dbReference type="KEGG" id="bok:DM82_4347"/>
<dbReference type="EMBL" id="CP008727">
    <property type="protein sequence ID" value="AIO70878.1"/>
    <property type="molecule type" value="Genomic_DNA"/>
</dbReference>
<reference evidence="1 2" key="1">
    <citation type="submission" date="2014-06" db="EMBL/GenBank/DDBJ databases">
        <authorList>
            <person name="Bishop-Lilly K.A."/>
            <person name="Broomall S.M."/>
            <person name="Chain P.S."/>
            <person name="Chertkov O."/>
            <person name="Coyne S.R."/>
            <person name="Daligault H.E."/>
            <person name="Davenport K.W."/>
            <person name="Erkkila T."/>
            <person name="Frey K.G."/>
            <person name="Gibbons H.S."/>
            <person name="Gu W."/>
            <person name="Jaissle J."/>
            <person name="Johnson S.L."/>
            <person name="Koroleva G.I."/>
            <person name="Ladner J.T."/>
            <person name="Lo C.-C."/>
            <person name="Minogue T.D."/>
            <person name="Munk C."/>
            <person name="Palacios G.F."/>
            <person name="Redden C.L."/>
            <person name="Rosenzweig C.N."/>
            <person name="Scholz M.B."/>
            <person name="Teshima H."/>
            <person name="Xu Y."/>
        </authorList>
    </citation>
    <scope>NUCLEOTIDE SEQUENCE [LARGE SCALE GENOMIC DNA]</scope>
    <source>
        <strain evidence="1 2">EO147</strain>
    </source>
</reference>
<keyword evidence="2" id="KW-1185">Reference proteome</keyword>
<organism evidence="1 2">
    <name type="scientific">Burkholderia oklahomensis</name>
    <dbReference type="NCBI Taxonomy" id="342113"/>
    <lineage>
        <taxon>Bacteria</taxon>
        <taxon>Pseudomonadati</taxon>
        <taxon>Pseudomonadota</taxon>
        <taxon>Betaproteobacteria</taxon>
        <taxon>Burkholderiales</taxon>
        <taxon>Burkholderiaceae</taxon>
        <taxon>Burkholderia</taxon>
        <taxon>pseudomallei group</taxon>
    </lineage>
</organism>
<evidence type="ECO:0000313" key="1">
    <source>
        <dbReference type="EMBL" id="AIO70878.1"/>
    </source>
</evidence>
<gene>
    <name evidence="1" type="ORF">DM82_4347</name>
</gene>